<gene>
    <name evidence="3" type="ORF">BCR36DRAFT_408037</name>
</gene>
<evidence type="ECO:0000313" key="4">
    <source>
        <dbReference type="Proteomes" id="UP000193719"/>
    </source>
</evidence>
<keyword evidence="4" id="KW-1185">Reference proteome</keyword>
<reference evidence="3 4" key="2">
    <citation type="submission" date="2016-08" db="EMBL/GenBank/DDBJ databases">
        <title>Pervasive Adenine N6-methylation of Active Genes in Fungi.</title>
        <authorList>
            <consortium name="DOE Joint Genome Institute"/>
            <person name="Mondo S.J."/>
            <person name="Dannebaum R.O."/>
            <person name="Kuo R.C."/>
            <person name="Labutti K."/>
            <person name="Haridas S."/>
            <person name="Kuo A."/>
            <person name="Salamov A."/>
            <person name="Ahrendt S.R."/>
            <person name="Lipzen A."/>
            <person name="Sullivan W."/>
            <person name="Andreopoulos W.B."/>
            <person name="Clum A."/>
            <person name="Lindquist E."/>
            <person name="Daum C."/>
            <person name="Ramamoorthy G.K."/>
            <person name="Gryganskyi A."/>
            <person name="Culley D."/>
            <person name="Magnuson J.K."/>
            <person name="James T.Y."/>
            <person name="O'Malley M.A."/>
            <person name="Stajich J.E."/>
            <person name="Spatafora J.W."/>
            <person name="Visel A."/>
            <person name="Grigoriev I.V."/>
        </authorList>
    </citation>
    <scope>NUCLEOTIDE SEQUENCE [LARGE SCALE GENOMIC DNA]</scope>
    <source>
        <strain evidence="4">finn</strain>
    </source>
</reference>
<protein>
    <submittedName>
        <fullName evidence="3">Uncharacterized protein</fullName>
    </submittedName>
</protein>
<feature type="chain" id="PRO_5013073207" evidence="2">
    <location>
        <begin position="21"/>
        <end position="350"/>
    </location>
</feature>
<evidence type="ECO:0000256" key="1">
    <source>
        <dbReference type="SAM" id="MobiDB-lite"/>
    </source>
</evidence>
<feature type="signal peptide" evidence="2">
    <location>
        <begin position="1"/>
        <end position="20"/>
    </location>
</feature>
<evidence type="ECO:0000313" key="3">
    <source>
        <dbReference type="EMBL" id="ORX61057.1"/>
    </source>
</evidence>
<dbReference type="AlphaFoldDB" id="A0A1Y1VNR6"/>
<feature type="region of interest" description="Disordered" evidence="1">
    <location>
        <begin position="171"/>
        <end position="199"/>
    </location>
</feature>
<dbReference type="OrthoDB" id="2144583at2759"/>
<evidence type="ECO:0000256" key="2">
    <source>
        <dbReference type="SAM" id="SignalP"/>
    </source>
</evidence>
<dbReference type="Proteomes" id="UP000193719">
    <property type="component" value="Unassembled WGS sequence"/>
</dbReference>
<comment type="caution">
    <text evidence="3">The sequence shown here is derived from an EMBL/GenBank/DDBJ whole genome shotgun (WGS) entry which is preliminary data.</text>
</comment>
<reference evidence="3 4" key="1">
    <citation type="submission" date="2016-08" db="EMBL/GenBank/DDBJ databases">
        <title>Genomes of anaerobic fungi encode conserved fungal cellulosomes for biomass hydrolysis.</title>
        <authorList>
            <consortium name="DOE Joint Genome Institute"/>
            <person name="Haitjema C.H."/>
            <person name="Gilmore S.P."/>
            <person name="Henske J.K."/>
            <person name="Solomon K.V."/>
            <person name="De Groot R."/>
            <person name="Kuo A."/>
            <person name="Mondo S.J."/>
            <person name="Salamov A.A."/>
            <person name="Labutti K."/>
            <person name="Zhao Z."/>
            <person name="Chiniquy J."/>
            <person name="Barry K."/>
            <person name="Brewer H.M."/>
            <person name="Purvine S.O."/>
            <person name="Wright A.T."/>
            <person name="Boxma B."/>
            <person name="Van Alen T."/>
            <person name="Hackstein J.H."/>
            <person name="Baker S.E."/>
            <person name="Grigoriev I.V."/>
            <person name="O'Malley M.A."/>
        </authorList>
    </citation>
    <scope>NUCLEOTIDE SEQUENCE [LARGE SCALE GENOMIC DNA]</scope>
    <source>
        <strain evidence="4">finn</strain>
    </source>
</reference>
<organism evidence="3 4">
    <name type="scientific">Piromyces finnis</name>
    <dbReference type="NCBI Taxonomy" id="1754191"/>
    <lineage>
        <taxon>Eukaryota</taxon>
        <taxon>Fungi</taxon>
        <taxon>Fungi incertae sedis</taxon>
        <taxon>Chytridiomycota</taxon>
        <taxon>Chytridiomycota incertae sedis</taxon>
        <taxon>Neocallimastigomycetes</taxon>
        <taxon>Neocallimastigales</taxon>
        <taxon>Neocallimastigaceae</taxon>
        <taxon>Piromyces</taxon>
    </lineage>
</organism>
<sequence>MKILKNKFLISLLFISSSVANNSNFISYNGYSPYNIKYIMEMENLNNTNSDEKKSVFDIKQISSMYINDVTNPKISDDLNEFNFDSSPLCLSIVKSKYSCITLKSKDFNSFCERLNSDECSIFTDNDTKIISELCKINLIEATDFVKTINNLINYKQFFCVKKDEKKIIATGNNNNENDENKVNIDNKTEKSNSKKEKNDNDYCPITISLQKGYLQLIAEGEELEMNIKRRKRTPVISNINSFLPSRSIDAQITKKKLVEDFKKNCNYTLCRKKLNEYIMNIREEYSYFNVIYQYKVNDDSLRDNIIDILKEINCSASSSSINPYFKIVLTPIKVKTKSKEKRKRLNAII</sequence>
<accession>A0A1Y1VNR6</accession>
<feature type="compositionally biased region" description="Basic and acidic residues" evidence="1">
    <location>
        <begin position="179"/>
        <end position="199"/>
    </location>
</feature>
<keyword evidence="2" id="KW-0732">Signal</keyword>
<dbReference type="EMBL" id="MCFH01000001">
    <property type="protein sequence ID" value="ORX61057.1"/>
    <property type="molecule type" value="Genomic_DNA"/>
</dbReference>
<name>A0A1Y1VNR6_9FUNG</name>
<proteinExistence type="predicted"/>